<dbReference type="Pfam" id="PF24711">
    <property type="entry name" value="YxiG"/>
    <property type="match status" value="1"/>
</dbReference>
<dbReference type="Proteomes" id="UP000614200">
    <property type="component" value="Unassembled WGS sequence"/>
</dbReference>
<name>A0ABR9ZSY4_9FIRM</name>
<dbReference type="EMBL" id="JADKNH010000005">
    <property type="protein sequence ID" value="MBF4693243.1"/>
    <property type="molecule type" value="Genomic_DNA"/>
</dbReference>
<proteinExistence type="predicted"/>
<evidence type="ECO:0000313" key="2">
    <source>
        <dbReference type="Proteomes" id="UP000614200"/>
    </source>
</evidence>
<accession>A0ABR9ZSY4</accession>
<reference evidence="1 2" key="1">
    <citation type="submission" date="2020-11" db="EMBL/GenBank/DDBJ databases">
        <title>Fusibacter basophilias sp. nov.</title>
        <authorList>
            <person name="Qiu D."/>
        </authorList>
    </citation>
    <scope>NUCLEOTIDE SEQUENCE [LARGE SCALE GENOMIC DNA]</scope>
    <source>
        <strain evidence="1 2">Q10-2</strain>
    </source>
</reference>
<sequence>MTNSFNPILDNYAKGKIDAINFDMDFDKISIDIIRHDYDDNALIVFEDVKAFYFIDHDLKTELELSDKNLNIISYDTLGFGEFTAVDTRSSEDLFVSVPNFAVNINNSSLYIDAHRIRINNKEYAVKL</sequence>
<gene>
    <name evidence="1" type="ORF">ISU02_08935</name>
</gene>
<comment type="caution">
    <text evidence="1">The sequence shown here is derived from an EMBL/GenBank/DDBJ whole genome shotgun (WGS) entry which is preliminary data.</text>
</comment>
<organism evidence="1 2">
    <name type="scientific">Fusibacter ferrireducens</name>
    <dbReference type="NCBI Taxonomy" id="2785058"/>
    <lineage>
        <taxon>Bacteria</taxon>
        <taxon>Bacillati</taxon>
        <taxon>Bacillota</taxon>
        <taxon>Clostridia</taxon>
        <taxon>Eubacteriales</taxon>
        <taxon>Eubacteriales Family XII. Incertae Sedis</taxon>
        <taxon>Fusibacter</taxon>
    </lineage>
</organism>
<evidence type="ECO:0000313" key="1">
    <source>
        <dbReference type="EMBL" id="MBF4693243.1"/>
    </source>
</evidence>
<protein>
    <submittedName>
        <fullName evidence="1">Uncharacterized protein</fullName>
    </submittedName>
</protein>
<dbReference type="InterPro" id="IPR057808">
    <property type="entry name" value="YxiG"/>
</dbReference>
<keyword evidence="2" id="KW-1185">Reference proteome</keyword>
<dbReference type="RefSeq" id="WP_194701488.1">
    <property type="nucleotide sequence ID" value="NZ_JADKNH010000005.1"/>
</dbReference>